<accession>A0A938BR25</accession>
<dbReference type="InterPro" id="IPR013785">
    <property type="entry name" value="Aldolase_TIM"/>
</dbReference>
<dbReference type="Pfam" id="PF19238">
    <property type="entry name" value="Radical_SAM_2"/>
    <property type="match status" value="1"/>
</dbReference>
<evidence type="ECO:0000259" key="1">
    <source>
        <dbReference type="PROSITE" id="PS50106"/>
    </source>
</evidence>
<dbReference type="InterPro" id="IPR001478">
    <property type="entry name" value="PDZ"/>
</dbReference>
<evidence type="ECO:0000313" key="3">
    <source>
        <dbReference type="Proteomes" id="UP000748308"/>
    </source>
</evidence>
<dbReference type="SUPFAM" id="SSF50156">
    <property type="entry name" value="PDZ domain-like"/>
    <property type="match status" value="1"/>
</dbReference>
<feature type="domain" description="PDZ" evidence="1">
    <location>
        <begin position="1"/>
        <end position="33"/>
    </location>
</feature>
<dbReference type="Gene3D" id="3.20.20.70">
    <property type="entry name" value="Aldolase class I"/>
    <property type="match status" value="1"/>
</dbReference>
<dbReference type="PROSITE" id="PS50106">
    <property type="entry name" value="PDZ"/>
    <property type="match status" value="1"/>
</dbReference>
<reference evidence="2" key="1">
    <citation type="submission" date="2019-03" db="EMBL/GenBank/DDBJ databases">
        <title>Lake Tanganyika Metagenome-Assembled Genomes (MAGs).</title>
        <authorList>
            <person name="Tran P."/>
        </authorList>
    </citation>
    <scope>NUCLEOTIDE SEQUENCE</scope>
    <source>
        <strain evidence="2">M_DeepCast_400m_m2_100</strain>
    </source>
</reference>
<dbReference type="InterPro" id="IPR058240">
    <property type="entry name" value="rSAM_sf"/>
</dbReference>
<comment type="caution">
    <text evidence="2">The sequence shown here is derived from an EMBL/GenBank/DDBJ whole genome shotgun (WGS) entry which is preliminary data.</text>
</comment>
<dbReference type="Gene3D" id="2.30.42.10">
    <property type="match status" value="1"/>
</dbReference>
<dbReference type="EMBL" id="VGIY01000199">
    <property type="protein sequence ID" value="MBM3317837.1"/>
    <property type="molecule type" value="Genomic_DNA"/>
</dbReference>
<evidence type="ECO:0000313" key="2">
    <source>
        <dbReference type="EMBL" id="MBM3317837.1"/>
    </source>
</evidence>
<gene>
    <name evidence="2" type="ORF">FJY75_08275</name>
</gene>
<dbReference type="AlphaFoldDB" id="A0A938BR25"/>
<dbReference type="Pfam" id="PF17820">
    <property type="entry name" value="PDZ_6"/>
    <property type="match status" value="1"/>
</dbReference>
<feature type="non-terminal residue" evidence="2">
    <location>
        <position position="227"/>
    </location>
</feature>
<protein>
    <submittedName>
        <fullName evidence="2">PDZ domain-containing protein</fullName>
    </submittedName>
</protein>
<dbReference type="InterPro" id="IPR041489">
    <property type="entry name" value="PDZ_6"/>
</dbReference>
<name>A0A938BR25_UNCEI</name>
<dbReference type="Proteomes" id="UP000748308">
    <property type="component" value="Unassembled WGS sequence"/>
</dbReference>
<dbReference type="SUPFAM" id="SSF102114">
    <property type="entry name" value="Radical SAM enzymes"/>
    <property type="match status" value="1"/>
</dbReference>
<organism evidence="2 3">
    <name type="scientific">Eiseniibacteriota bacterium</name>
    <dbReference type="NCBI Taxonomy" id="2212470"/>
    <lineage>
        <taxon>Bacteria</taxon>
        <taxon>Candidatus Eiseniibacteriota</taxon>
    </lineage>
</organism>
<proteinExistence type="predicted"/>
<sequence length="227" mass="25221">MKVLQVARDSAAERGGLRAGDDILTVNGEPLRDALDFLFATADEELVFEFHRAGAGSGRIEILRLPGEPLGVELAPDPIRRCSNRCLFCFIDQNPKGMRRSLYVKDEDYRHSLLYGNYLTLTNLRAWEIERILRQRISPLYVSVHATDAAIRRRLLGCRGDGEILATLRRLAAGGIEIHAQIVVVPGHNDGPILQQTLNDLEHLAAAIRSVAIVPVGLTRHREGLHP</sequence>
<dbReference type="InterPro" id="IPR036034">
    <property type="entry name" value="PDZ_sf"/>
</dbReference>
<dbReference type="InterPro" id="IPR045375">
    <property type="entry name" value="Put_radical_SAM-like_N"/>
</dbReference>